<reference evidence="1 2" key="1">
    <citation type="submission" date="2019-09" db="EMBL/GenBank/DDBJ databases">
        <authorList>
            <person name="Chandra G."/>
            <person name="Truman W A."/>
        </authorList>
    </citation>
    <scope>NUCLEOTIDE SEQUENCE [LARGE SCALE GENOMIC DNA]</scope>
    <source>
        <strain evidence="1">PS847</strain>
    </source>
</reference>
<dbReference type="RefSeq" id="WP_150635289.1">
    <property type="nucleotide sequence ID" value="NZ_CABVIC010000001.1"/>
</dbReference>
<protein>
    <submittedName>
        <fullName evidence="1">Uncharacterized protein</fullName>
    </submittedName>
</protein>
<dbReference type="AlphaFoldDB" id="A0A5E7HNI3"/>
<dbReference type="Proteomes" id="UP000326067">
    <property type="component" value="Unassembled WGS sequence"/>
</dbReference>
<sequence>MSSGAVDQNLREREKIRRKALWALSDLLPGDPKATPFVSMLDEIARQDEADRLLKDVAKLEDLRDLVVIEPRSSGLQIVRERSIPEPWRERFIQASIGSTRLEAGPYLRDLVKFINLWTQENQHLEEHRSAIDK</sequence>
<accession>A0A5E7HNI3</accession>
<name>A0A5E7HNI3_PSEFL</name>
<gene>
    <name evidence="1" type="ORF">PS847_00948</name>
</gene>
<organism evidence="1 2">
    <name type="scientific">Pseudomonas fluorescens</name>
    <dbReference type="NCBI Taxonomy" id="294"/>
    <lineage>
        <taxon>Bacteria</taxon>
        <taxon>Pseudomonadati</taxon>
        <taxon>Pseudomonadota</taxon>
        <taxon>Gammaproteobacteria</taxon>
        <taxon>Pseudomonadales</taxon>
        <taxon>Pseudomonadaceae</taxon>
        <taxon>Pseudomonas</taxon>
    </lineage>
</organism>
<evidence type="ECO:0000313" key="1">
    <source>
        <dbReference type="EMBL" id="VVO63927.1"/>
    </source>
</evidence>
<proteinExistence type="predicted"/>
<dbReference type="EMBL" id="CABVIC010000001">
    <property type="protein sequence ID" value="VVO63927.1"/>
    <property type="molecule type" value="Genomic_DNA"/>
</dbReference>
<evidence type="ECO:0000313" key="2">
    <source>
        <dbReference type="Proteomes" id="UP000326067"/>
    </source>
</evidence>